<dbReference type="SUPFAM" id="SSF51735">
    <property type="entry name" value="NAD(P)-binding Rossmann-fold domains"/>
    <property type="match status" value="1"/>
</dbReference>
<dbReference type="CDD" id="cd05251">
    <property type="entry name" value="NmrA_like_SDR_a"/>
    <property type="match status" value="1"/>
</dbReference>
<dbReference type="Pfam" id="PF05368">
    <property type="entry name" value="NmrA"/>
    <property type="match status" value="1"/>
</dbReference>
<accession>A0A7Y7IV68</accession>
<dbReference type="Gene3D" id="3.40.50.720">
    <property type="entry name" value="NAD(P)-binding Rossmann-like Domain"/>
    <property type="match status" value="1"/>
</dbReference>
<evidence type="ECO:0000313" key="2">
    <source>
        <dbReference type="EMBL" id="NVN10678.1"/>
    </source>
</evidence>
<organism evidence="2 3">
    <name type="scientific">Nguyenibacter vanlangensis</name>
    <dbReference type="NCBI Taxonomy" id="1216886"/>
    <lineage>
        <taxon>Bacteria</taxon>
        <taxon>Pseudomonadati</taxon>
        <taxon>Pseudomonadota</taxon>
        <taxon>Alphaproteobacteria</taxon>
        <taxon>Acetobacterales</taxon>
        <taxon>Acetobacteraceae</taxon>
        <taxon>Nguyenibacter</taxon>
    </lineage>
</organism>
<dbReference type="RefSeq" id="WP_176639441.1">
    <property type="nucleotide sequence ID" value="NZ_JABXXP010000062.1"/>
</dbReference>
<protein>
    <submittedName>
        <fullName evidence="2">NmrA/HSCARG family protein</fullName>
    </submittedName>
</protein>
<dbReference type="PANTHER" id="PTHR43162">
    <property type="match status" value="1"/>
</dbReference>
<evidence type="ECO:0000259" key="1">
    <source>
        <dbReference type="Pfam" id="PF05368"/>
    </source>
</evidence>
<sequence length="292" mass="31281">MAILVTGSTGTIGSQVLAHLQGRNVDVRAMTRSPETARLPAGVIPVRGDPGDVESLRAALQGISTLFLLVPNVADELTQAMLALTVARESGVKGIVYLSVFKGAAYADVPHFAGKYTVERMIDALDLPATILRPAYFIQNDFRQKDPLLTFGAYGAPIGAKGISMVDIRDIGEAAAIELARREHAAAPLGREAYELVGPDSLTGEEIAAIWRKALGRPIRYGGDDLGMMEQRLRTMLPAWHALDLRLMFARYQADGAAATPDDVARLTRLLGGAPRAYASFARDAAAQWAKG</sequence>
<dbReference type="InterPro" id="IPR036291">
    <property type="entry name" value="NAD(P)-bd_dom_sf"/>
</dbReference>
<dbReference type="Proteomes" id="UP000534870">
    <property type="component" value="Unassembled WGS sequence"/>
</dbReference>
<evidence type="ECO:0000313" key="3">
    <source>
        <dbReference type="Proteomes" id="UP000534870"/>
    </source>
</evidence>
<feature type="domain" description="NmrA-like" evidence="1">
    <location>
        <begin position="3"/>
        <end position="250"/>
    </location>
</feature>
<dbReference type="InterPro" id="IPR051604">
    <property type="entry name" value="Ergot_Alk_Oxidoreductase"/>
</dbReference>
<dbReference type="Gene3D" id="3.90.25.10">
    <property type="entry name" value="UDP-galactose 4-epimerase, domain 1"/>
    <property type="match status" value="1"/>
</dbReference>
<name>A0A7Y7IV68_9PROT</name>
<reference evidence="2 3" key="1">
    <citation type="submission" date="2020-06" db="EMBL/GenBank/DDBJ databases">
        <title>Description of novel acetic acid bacteria.</title>
        <authorList>
            <person name="Sombolestani A."/>
        </authorList>
    </citation>
    <scope>NUCLEOTIDE SEQUENCE [LARGE SCALE GENOMIC DNA]</scope>
    <source>
        <strain evidence="2 3">LMG 31431</strain>
    </source>
</reference>
<proteinExistence type="predicted"/>
<dbReference type="PANTHER" id="PTHR43162:SF1">
    <property type="entry name" value="PRESTALK A DIFFERENTIATION PROTEIN A"/>
    <property type="match status" value="1"/>
</dbReference>
<dbReference type="EMBL" id="JABXXP010000062">
    <property type="protein sequence ID" value="NVN10678.1"/>
    <property type="molecule type" value="Genomic_DNA"/>
</dbReference>
<dbReference type="AlphaFoldDB" id="A0A7Y7IV68"/>
<gene>
    <name evidence="2" type="ORF">HUK84_05885</name>
</gene>
<dbReference type="InterPro" id="IPR008030">
    <property type="entry name" value="NmrA-like"/>
</dbReference>
<comment type="caution">
    <text evidence="2">The sequence shown here is derived from an EMBL/GenBank/DDBJ whole genome shotgun (WGS) entry which is preliminary data.</text>
</comment>